<dbReference type="Gene3D" id="3.30.565.10">
    <property type="entry name" value="Histidine kinase-like ATPase, C-terminal domain"/>
    <property type="match status" value="1"/>
</dbReference>
<organism evidence="8 9">
    <name type="scientific">Bittarella massiliensis</name>
    <name type="common">ex Durand et al. 2017</name>
    <dbReference type="NCBI Taxonomy" id="1720313"/>
    <lineage>
        <taxon>Bacteria</taxon>
        <taxon>Bacillati</taxon>
        <taxon>Bacillota</taxon>
        <taxon>Clostridia</taxon>
        <taxon>Eubacteriales</taxon>
        <taxon>Oscillospiraceae</taxon>
        <taxon>Bittarella (ex Durand et al. 2017)</taxon>
    </lineage>
</organism>
<dbReference type="Proteomes" id="UP000474718">
    <property type="component" value="Unassembled WGS sequence"/>
</dbReference>
<accession>A0AAQ1MEE8</accession>
<dbReference type="EMBL" id="WWVX01000002">
    <property type="protein sequence ID" value="MZL69162.1"/>
    <property type="molecule type" value="Genomic_DNA"/>
</dbReference>
<dbReference type="EC" id="2.7.13.3" evidence="2"/>
<dbReference type="GO" id="GO:0000155">
    <property type="term" value="F:phosphorelay sensor kinase activity"/>
    <property type="evidence" value="ECO:0007669"/>
    <property type="project" value="TreeGrafter"/>
</dbReference>
<name>A0AAQ1MEE8_9FIRM</name>
<gene>
    <name evidence="7" type="ORF">GT747_05190</name>
    <name evidence="8" type="ORF">SAMN05444424_1610</name>
</gene>
<evidence type="ECO:0000313" key="9">
    <source>
        <dbReference type="Proteomes" id="UP000184089"/>
    </source>
</evidence>
<proteinExistence type="predicted"/>
<dbReference type="InterPro" id="IPR036890">
    <property type="entry name" value="HATPase_C_sf"/>
</dbReference>
<dbReference type="Pfam" id="PF02518">
    <property type="entry name" value="HATPase_c"/>
    <property type="match status" value="1"/>
</dbReference>
<dbReference type="InterPro" id="IPR004358">
    <property type="entry name" value="Sig_transdc_His_kin-like_C"/>
</dbReference>
<dbReference type="InterPro" id="IPR005467">
    <property type="entry name" value="His_kinase_dom"/>
</dbReference>
<keyword evidence="4 8" id="KW-0808">Transferase</keyword>
<evidence type="ECO:0000259" key="6">
    <source>
        <dbReference type="PROSITE" id="PS50109"/>
    </source>
</evidence>
<comment type="catalytic activity">
    <reaction evidence="1">
        <text>ATP + protein L-histidine = ADP + protein N-phospho-L-histidine.</text>
        <dbReference type="EC" id="2.7.13.3"/>
    </reaction>
</comment>
<dbReference type="EMBL" id="FQVY01000002">
    <property type="protein sequence ID" value="SHG13671.1"/>
    <property type="molecule type" value="Genomic_DNA"/>
</dbReference>
<protein>
    <recommendedName>
        <fullName evidence="2">histidine kinase</fullName>
        <ecNumber evidence="2">2.7.13.3</ecNumber>
    </recommendedName>
</protein>
<dbReference type="PANTHER" id="PTHR43547:SF2">
    <property type="entry name" value="HYBRID SIGNAL TRANSDUCTION HISTIDINE KINASE C"/>
    <property type="match status" value="1"/>
</dbReference>
<reference evidence="8" key="2">
    <citation type="submission" date="2016-11" db="EMBL/GenBank/DDBJ databases">
        <authorList>
            <person name="Varghese N."/>
            <person name="Submissions S."/>
        </authorList>
    </citation>
    <scope>NUCLEOTIDE SEQUENCE</scope>
    <source>
        <strain evidence="8">DSM 4029</strain>
    </source>
</reference>
<evidence type="ECO:0000256" key="3">
    <source>
        <dbReference type="ARBA" id="ARBA00022553"/>
    </source>
</evidence>
<reference evidence="9" key="1">
    <citation type="submission" date="2016-11" db="EMBL/GenBank/DDBJ databases">
        <authorList>
            <person name="Jaros S."/>
            <person name="Januszkiewicz K."/>
            <person name="Wedrychowicz H."/>
        </authorList>
    </citation>
    <scope>NUCLEOTIDE SEQUENCE [LARGE SCALE GENOMIC DNA]</scope>
    <source>
        <strain evidence="9">DSM 4029</strain>
    </source>
</reference>
<keyword evidence="10" id="KW-1185">Reference proteome</keyword>
<dbReference type="RefSeq" id="WP_161213360.1">
    <property type="nucleotide sequence ID" value="NZ_FQVY01000002.1"/>
</dbReference>
<dbReference type="InterPro" id="IPR003594">
    <property type="entry name" value="HATPase_dom"/>
</dbReference>
<evidence type="ECO:0000256" key="5">
    <source>
        <dbReference type="ARBA" id="ARBA00023012"/>
    </source>
</evidence>
<keyword evidence="4 8" id="KW-0418">Kinase</keyword>
<dbReference type="PRINTS" id="PR00344">
    <property type="entry name" value="BCTRLSENSOR"/>
</dbReference>
<evidence type="ECO:0000313" key="7">
    <source>
        <dbReference type="EMBL" id="MZL69162.1"/>
    </source>
</evidence>
<evidence type="ECO:0000256" key="4">
    <source>
        <dbReference type="ARBA" id="ARBA00022777"/>
    </source>
</evidence>
<dbReference type="SMART" id="SM00387">
    <property type="entry name" value="HATPase_c"/>
    <property type="match status" value="1"/>
</dbReference>
<dbReference type="SUPFAM" id="SSF55874">
    <property type="entry name" value="ATPase domain of HSP90 chaperone/DNA topoisomerase II/histidine kinase"/>
    <property type="match status" value="1"/>
</dbReference>
<reference evidence="7 10" key="3">
    <citation type="journal article" date="2019" name="Nat. Med.">
        <title>A library of human gut bacterial isolates paired with longitudinal multiomics data enables mechanistic microbiome research.</title>
        <authorList>
            <person name="Poyet M."/>
            <person name="Groussin M."/>
            <person name="Gibbons S.M."/>
            <person name="Avila-Pacheco J."/>
            <person name="Jiang X."/>
            <person name="Kearney S.M."/>
            <person name="Perrotta A.R."/>
            <person name="Berdy B."/>
            <person name="Zhao S."/>
            <person name="Lieberman T.D."/>
            <person name="Swanson P.K."/>
            <person name="Smith M."/>
            <person name="Roesemann S."/>
            <person name="Alexander J.E."/>
            <person name="Rich S.A."/>
            <person name="Livny J."/>
            <person name="Vlamakis H."/>
            <person name="Clish C."/>
            <person name="Bullock K."/>
            <person name="Deik A."/>
            <person name="Scott J."/>
            <person name="Pierce K.A."/>
            <person name="Xavier R.J."/>
            <person name="Alm E.J."/>
        </authorList>
    </citation>
    <scope>NUCLEOTIDE SEQUENCE [LARGE SCALE GENOMIC DNA]</scope>
    <source>
        <strain evidence="7 10">BIOML-A2</strain>
    </source>
</reference>
<evidence type="ECO:0000256" key="1">
    <source>
        <dbReference type="ARBA" id="ARBA00000085"/>
    </source>
</evidence>
<dbReference type="AlphaFoldDB" id="A0AAQ1MEE8"/>
<dbReference type="Proteomes" id="UP000184089">
    <property type="component" value="Unassembled WGS sequence"/>
</dbReference>
<dbReference type="PANTHER" id="PTHR43547">
    <property type="entry name" value="TWO-COMPONENT HISTIDINE KINASE"/>
    <property type="match status" value="1"/>
</dbReference>
<feature type="domain" description="Histidine kinase" evidence="6">
    <location>
        <begin position="132"/>
        <end position="349"/>
    </location>
</feature>
<sequence>MNGLDPTPHPPIVEMVKRCFRDMQAPVSLCGPALDTLWQNPYLERQCPLFSLRNLRELSQECDWPQVESQLRRGQEVLLRLPSLFSGEETSSVRLLPCLDDGALEAVFALFPAPAAAASPLELEGAQRVAAAFSQSYRTKLTAIFSALPPLARRLEESGDYTGQQLVERVNQSAYRLLRISRNVEEIAKYQSGNNPFLPQPLDMGRFLENLCEGVRLVMGRSGIPFTSQIELDGVQMQADQGKLEQALTNLLSNAFLYTRDQNAVHLDARLVGGEVVITVRDRGRGIEPALQAKVFEPYFSHGPDGGFPSTGLGLTLCRYAVALHGGRVLLQSTPGEGTTVKCTLPVRKSAEDPVLRSESPFELLQNRYSALYVELADVCQLPYA</sequence>
<comment type="caution">
    <text evidence="8">The sequence shown here is derived from an EMBL/GenBank/DDBJ whole genome shotgun (WGS) entry which is preliminary data.</text>
</comment>
<evidence type="ECO:0000313" key="8">
    <source>
        <dbReference type="EMBL" id="SHG13671.1"/>
    </source>
</evidence>
<keyword evidence="5" id="KW-0902">Two-component regulatory system</keyword>
<evidence type="ECO:0000256" key="2">
    <source>
        <dbReference type="ARBA" id="ARBA00012438"/>
    </source>
</evidence>
<keyword evidence="3" id="KW-0597">Phosphoprotein</keyword>
<dbReference type="CDD" id="cd00075">
    <property type="entry name" value="HATPase"/>
    <property type="match status" value="1"/>
</dbReference>
<evidence type="ECO:0000313" key="10">
    <source>
        <dbReference type="Proteomes" id="UP000474718"/>
    </source>
</evidence>
<dbReference type="PROSITE" id="PS50109">
    <property type="entry name" value="HIS_KIN"/>
    <property type="match status" value="1"/>
</dbReference>